<dbReference type="GO" id="GO:0009055">
    <property type="term" value="F:electron transfer activity"/>
    <property type="evidence" value="ECO:0007669"/>
    <property type="project" value="InterPro"/>
</dbReference>
<sequence length="105" mass="11416">MPSLIGLSWSAPYLHDGGVAVGPNGELGLTGTLGKGIVPDARNSLRALMDRTLRKQVIRANASDPQLRAVHVSGDGHRYWIDQQSGFTKEEQEAVIDYLLSLTYP</sequence>
<dbReference type="SUPFAM" id="SSF46626">
    <property type="entry name" value="Cytochrome c"/>
    <property type="match status" value="1"/>
</dbReference>
<proteinExistence type="predicted"/>
<gene>
    <name evidence="1" type="ORF">BDD39_001398</name>
</gene>
<dbReference type="InterPro" id="IPR036909">
    <property type="entry name" value="Cyt_c-like_dom_sf"/>
</dbReference>
<keyword evidence="2" id="KW-1185">Reference proteome</keyword>
<evidence type="ECO:0000313" key="2">
    <source>
        <dbReference type="Proteomes" id="UP000532769"/>
    </source>
</evidence>
<dbReference type="EMBL" id="JAASRS010000001">
    <property type="protein sequence ID" value="NIK14888.1"/>
    <property type="molecule type" value="Genomic_DNA"/>
</dbReference>
<dbReference type="AlphaFoldDB" id="A0A846MDB8"/>
<name>A0A846MDB8_9BACL</name>
<organism evidence="1 2">
    <name type="scientific">Saccharococcus thermophilus</name>
    <dbReference type="NCBI Taxonomy" id="29396"/>
    <lineage>
        <taxon>Bacteria</taxon>
        <taxon>Bacillati</taxon>
        <taxon>Bacillota</taxon>
        <taxon>Bacilli</taxon>
        <taxon>Bacillales</taxon>
        <taxon>Anoxybacillaceae</taxon>
        <taxon>Saccharococcus</taxon>
    </lineage>
</organism>
<dbReference type="RefSeq" id="WP_243846007.1">
    <property type="nucleotide sequence ID" value="NZ_JAASRS010000001.1"/>
</dbReference>
<protein>
    <submittedName>
        <fullName evidence="1">Uncharacterized protein</fullName>
    </submittedName>
</protein>
<accession>A0A846MDB8</accession>
<dbReference type="Proteomes" id="UP000532769">
    <property type="component" value="Unassembled WGS sequence"/>
</dbReference>
<comment type="caution">
    <text evidence="1">The sequence shown here is derived from an EMBL/GenBank/DDBJ whole genome shotgun (WGS) entry which is preliminary data.</text>
</comment>
<evidence type="ECO:0000313" key="1">
    <source>
        <dbReference type="EMBL" id="NIK14888.1"/>
    </source>
</evidence>
<dbReference type="GO" id="GO:0020037">
    <property type="term" value="F:heme binding"/>
    <property type="evidence" value="ECO:0007669"/>
    <property type="project" value="InterPro"/>
</dbReference>
<reference evidence="1 2" key="1">
    <citation type="submission" date="2020-03" db="EMBL/GenBank/DDBJ databases">
        <title>Genomic Encyclopedia of Archaeal and Bacterial Type Strains, Phase II (KMG-II): from individual species to whole genera.</title>
        <authorList>
            <person name="Goeker M."/>
        </authorList>
    </citation>
    <scope>NUCLEOTIDE SEQUENCE [LARGE SCALE GENOMIC DNA]</scope>
    <source>
        <strain evidence="1 2">DSM 4749</strain>
    </source>
</reference>